<organism evidence="2 4">
    <name type="scientific">Brassica cretica</name>
    <name type="common">Mustard</name>
    <dbReference type="NCBI Taxonomy" id="69181"/>
    <lineage>
        <taxon>Eukaryota</taxon>
        <taxon>Viridiplantae</taxon>
        <taxon>Streptophyta</taxon>
        <taxon>Embryophyta</taxon>
        <taxon>Tracheophyta</taxon>
        <taxon>Spermatophyta</taxon>
        <taxon>Magnoliopsida</taxon>
        <taxon>eudicotyledons</taxon>
        <taxon>Gunneridae</taxon>
        <taxon>Pentapetalae</taxon>
        <taxon>rosids</taxon>
        <taxon>malvids</taxon>
        <taxon>Brassicales</taxon>
        <taxon>Brassicaceae</taxon>
        <taxon>Brassiceae</taxon>
        <taxon>Brassica</taxon>
    </lineage>
</organism>
<feature type="region of interest" description="Disordered" evidence="1">
    <location>
        <begin position="355"/>
        <end position="380"/>
    </location>
</feature>
<feature type="compositionally biased region" description="Low complexity" evidence="1">
    <location>
        <begin position="45"/>
        <end position="54"/>
    </location>
</feature>
<proteinExistence type="predicted"/>
<protein>
    <submittedName>
        <fullName evidence="2">Uncharacterized protein</fullName>
    </submittedName>
</protein>
<gene>
    <name evidence="2" type="ORF">F2Q68_00025984</name>
    <name evidence="3" type="ORF">F2Q70_00026428</name>
</gene>
<accession>A0A8S9I9J3</accession>
<feature type="region of interest" description="Disordered" evidence="1">
    <location>
        <begin position="24"/>
        <end position="77"/>
    </location>
</feature>
<dbReference type="Proteomes" id="UP000712281">
    <property type="component" value="Unassembled WGS sequence"/>
</dbReference>
<dbReference type="EMBL" id="QGKW02001911">
    <property type="protein sequence ID" value="KAF2566278.1"/>
    <property type="molecule type" value="Genomic_DNA"/>
</dbReference>
<comment type="caution">
    <text evidence="2">The sequence shown here is derived from an EMBL/GenBank/DDBJ whole genome shotgun (WGS) entry which is preliminary data.</text>
</comment>
<dbReference type="EMBL" id="QGKY02000094">
    <property type="protein sequence ID" value="KAF2602725.1"/>
    <property type="molecule type" value="Genomic_DNA"/>
</dbReference>
<reference evidence="2" key="1">
    <citation type="submission" date="2019-12" db="EMBL/GenBank/DDBJ databases">
        <title>Genome sequencing and annotation of Brassica cretica.</title>
        <authorList>
            <person name="Studholme D.J."/>
            <person name="Sarris P.F."/>
        </authorList>
    </citation>
    <scope>NUCLEOTIDE SEQUENCE</scope>
    <source>
        <strain evidence="2">PFS-001/15</strain>
        <strain evidence="3">PFS-102/07</strain>
        <tissue evidence="2">Leaf</tissue>
    </source>
</reference>
<evidence type="ECO:0000256" key="1">
    <source>
        <dbReference type="SAM" id="MobiDB-lite"/>
    </source>
</evidence>
<feature type="region of interest" description="Disordered" evidence="1">
    <location>
        <begin position="96"/>
        <end position="119"/>
    </location>
</feature>
<sequence length="680" mass="75183">MSDEIRGLIGVLQRAERSQEVIATPSIQAQSSDRLARQLVRRSSFRTSGSASRSRASDRPPLIPIRDSDDEDAPGERLSHVSLSLGSEDEIVAATRKRRRSSKAALPGPSCSRRESTVQGLVSEGDGPLFAAQDDLISLAGRMRSAGCRLPSLASPTEKEAYAKVAVASSKVVEAFNEYVVAMEDRVEVSRNDKEIESIGSEIKRLSAEFEATKREGERDAWKIEAVTDDWKMTSQGSATLAAQIWLQEVVANIDLINELKDGGLTVDAELARLKDMEKHYEDLVTLAAVPDWSISELDLPQVSEDSVDQARGSFLFPLVEKTWHREGRPFANPKGYEIERAALVRNAFDPEMWAKRSQSPPGLKGRDRPPKKAKTNGVDHRLDVSGDTVVAKPFHWQFSHSKDCPITEDPDSVAHLVRHFKPAGCPLPSLRNMTEREAYVKMAVAHAKAMEANNDFAATLERRLQDVPRSDEIYEIKKVVWELKLGLKMAQDREGANAAQLAAAEKLGNQAASLEVCLRVVSNERKSALEHVFFLEAKVESSANKFSDDGATYDAKKALADSYLDVLVSLKEKWEKKKVAADCEARLREVMANIDLLKEIMNNNLLASDELLCLRTKEVELGSELDVMAVSDLSVGKLDLPQIAENLPEDFFAKVPSAVGDEMKRAGGQFEDGEFDIKE</sequence>
<evidence type="ECO:0000313" key="3">
    <source>
        <dbReference type="EMBL" id="KAF2602725.1"/>
    </source>
</evidence>
<dbReference type="Pfam" id="PF07794">
    <property type="entry name" value="DUF1633"/>
    <property type="match status" value="1"/>
</dbReference>
<name>A0A8S9I9J3_BRACR</name>
<evidence type="ECO:0000313" key="4">
    <source>
        <dbReference type="Proteomes" id="UP000712281"/>
    </source>
</evidence>
<dbReference type="InterPro" id="IPR012436">
    <property type="entry name" value="DUF1633"/>
</dbReference>
<dbReference type="AlphaFoldDB" id="A0A8S9I9J3"/>
<evidence type="ECO:0000313" key="2">
    <source>
        <dbReference type="EMBL" id="KAF2566278.1"/>
    </source>
</evidence>